<evidence type="ECO:0000313" key="3">
    <source>
        <dbReference type="Proteomes" id="UP000189935"/>
    </source>
</evidence>
<dbReference type="InterPro" id="IPR000120">
    <property type="entry name" value="Amidase"/>
</dbReference>
<reference evidence="2 3" key="1">
    <citation type="submission" date="2016-11" db="EMBL/GenBank/DDBJ databases">
        <authorList>
            <person name="Jaros S."/>
            <person name="Januszkiewicz K."/>
            <person name="Wedrychowicz H."/>
        </authorList>
    </citation>
    <scope>NUCLEOTIDE SEQUENCE [LARGE SCALE GENOMIC DNA]</scope>
    <source>
        <strain evidence="2 3">GAS499</strain>
    </source>
</reference>
<dbReference type="OrthoDB" id="9814821at2"/>
<proteinExistence type="predicted"/>
<protein>
    <submittedName>
        <fullName evidence="2">Amidase</fullName>
    </submittedName>
</protein>
<dbReference type="PANTHER" id="PTHR11895">
    <property type="entry name" value="TRANSAMIDASE"/>
    <property type="match status" value="1"/>
</dbReference>
<dbReference type="GO" id="GO:0003824">
    <property type="term" value="F:catalytic activity"/>
    <property type="evidence" value="ECO:0007669"/>
    <property type="project" value="InterPro"/>
</dbReference>
<dbReference type="Pfam" id="PF01425">
    <property type="entry name" value="Amidase"/>
    <property type="match status" value="1"/>
</dbReference>
<dbReference type="AlphaFoldDB" id="A0A1M6V7P8"/>
<sequence length="469" mass="49807">MTDNLSRKTAVELASLIATKAVSPVEVLDAHLATIARVNPKLNAIVTLVEDAARERAKGAEAAVMRGDKLGALHGLPVVIKDITPTKGIRTTYGSPLFKDNVPTEDAEVVRRLKAAGAIVLGKTNTPEFAAGANTFNDVFGVTRNPWNPALSPAGSSGGSAVAVATGMAPLAQGTDFGCSIRMPASFCGIVGIRPTPGLTPNWPMPLAWDPGQVHGPLARTAEDAALMLDSITGFSRISPISVAPPWASARAIVADAKDAKGLRVAYVSDIAGIGVEPEIDEICRATAMSLRDAGATVEEIAFDISDGKGPYQAWRGLWMVGQQFLNLDRLEEFGVNLKGNVKAGLKVTPTDFGASEQKRAQLFQRFAKFFEQYDLLVTPQSPVKQFPVEMNFPTLINGKKLENYTDWIAGSFLITLMSLPGGSVPAGKTSDGLPVGIQIIGPRFEEPLILSVMKIVQQSHPVGWPPHA</sequence>
<dbReference type="RefSeq" id="WP_079540915.1">
    <property type="nucleotide sequence ID" value="NZ_LT670844.1"/>
</dbReference>
<accession>A0A1M6V7P8</accession>
<feature type="domain" description="Amidase" evidence="1">
    <location>
        <begin position="26"/>
        <end position="451"/>
    </location>
</feature>
<dbReference type="PANTHER" id="PTHR11895:SF76">
    <property type="entry name" value="INDOLEACETAMIDE HYDROLASE"/>
    <property type="match status" value="1"/>
</dbReference>
<dbReference type="Gene3D" id="3.90.1300.10">
    <property type="entry name" value="Amidase signature (AS) domain"/>
    <property type="match status" value="1"/>
</dbReference>
<dbReference type="SUPFAM" id="SSF75304">
    <property type="entry name" value="Amidase signature (AS) enzymes"/>
    <property type="match status" value="1"/>
</dbReference>
<organism evidence="2 3">
    <name type="scientific">Bradyrhizobium lablabi</name>
    <dbReference type="NCBI Taxonomy" id="722472"/>
    <lineage>
        <taxon>Bacteria</taxon>
        <taxon>Pseudomonadati</taxon>
        <taxon>Pseudomonadota</taxon>
        <taxon>Alphaproteobacteria</taxon>
        <taxon>Hyphomicrobiales</taxon>
        <taxon>Nitrobacteraceae</taxon>
        <taxon>Bradyrhizobium</taxon>
    </lineage>
</organism>
<dbReference type="EMBL" id="LT670844">
    <property type="protein sequence ID" value="SHK77499.1"/>
    <property type="molecule type" value="Genomic_DNA"/>
</dbReference>
<gene>
    <name evidence="2" type="ORF">SAMN05444159_4153</name>
</gene>
<dbReference type="Proteomes" id="UP000189935">
    <property type="component" value="Chromosome I"/>
</dbReference>
<evidence type="ECO:0000313" key="2">
    <source>
        <dbReference type="EMBL" id="SHK77499.1"/>
    </source>
</evidence>
<dbReference type="InterPro" id="IPR023631">
    <property type="entry name" value="Amidase_dom"/>
</dbReference>
<dbReference type="InterPro" id="IPR036928">
    <property type="entry name" value="AS_sf"/>
</dbReference>
<evidence type="ECO:0000259" key="1">
    <source>
        <dbReference type="Pfam" id="PF01425"/>
    </source>
</evidence>
<name>A0A1M6V7P8_9BRAD</name>